<dbReference type="PANTHER" id="PTHR42034:SF1">
    <property type="entry name" value="CONDENSATION DOMAIN-CONTAINING PROTEIN"/>
    <property type="match status" value="1"/>
</dbReference>
<evidence type="ECO:0000256" key="2">
    <source>
        <dbReference type="ARBA" id="ARBA00022679"/>
    </source>
</evidence>
<dbReference type="PANTHER" id="PTHR42034">
    <property type="entry name" value="CHROMOSOME 7, WHOLE GENOME SHOTGUN SEQUENCE-RELATED"/>
    <property type="match status" value="1"/>
</dbReference>
<evidence type="ECO:0000256" key="1">
    <source>
        <dbReference type="ARBA" id="ARBA00006439"/>
    </source>
</evidence>
<comment type="similarity">
    <text evidence="1">Belongs to the trichothecene O-acetyltransferase family.</text>
</comment>
<protein>
    <recommendedName>
        <fullName evidence="5">CoA-dependent acyltransferase</fullName>
    </recommendedName>
</protein>
<dbReference type="OrthoDB" id="2548233at2759"/>
<dbReference type="InterPro" id="IPR023213">
    <property type="entry name" value="CAT-like_dom_sf"/>
</dbReference>
<dbReference type="Gene3D" id="3.30.559.10">
    <property type="entry name" value="Chloramphenicol acetyltransferase-like domain"/>
    <property type="match status" value="1"/>
</dbReference>
<evidence type="ECO:0000313" key="3">
    <source>
        <dbReference type="EMBL" id="KZT28675.1"/>
    </source>
</evidence>
<dbReference type="InParanoid" id="A0A165UTD9"/>
<evidence type="ECO:0000313" key="4">
    <source>
        <dbReference type="Proteomes" id="UP000076761"/>
    </source>
</evidence>
<evidence type="ECO:0008006" key="5">
    <source>
        <dbReference type="Google" id="ProtNLM"/>
    </source>
</evidence>
<dbReference type="InterPro" id="IPR009992">
    <property type="entry name" value="Tri3/Sat12/Sat16/Mac1"/>
</dbReference>
<name>A0A165UTD9_9AGAM</name>
<keyword evidence="2" id="KW-0808">Transferase</keyword>
<keyword evidence="4" id="KW-1185">Reference proteome</keyword>
<dbReference type="AlphaFoldDB" id="A0A165UTD9"/>
<accession>A0A165UTD9</accession>
<dbReference type="Pfam" id="PF07428">
    <property type="entry name" value="Tri3"/>
    <property type="match status" value="1"/>
</dbReference>
<dbReference type="EMBL" id="KV425556">
    <property type="protein sequence ID" value="KZT28675.1"/>
    <property type="molecule type" value="Genomic_DNA"/>
</dbReference>
<proteinExistence type="inferred from homology"/>
<dbReference type="GO" id="GO:0016407">
    <property type="term" value="F:acetyltransferase activity"/>
    <property type="evidence" value="ECO:0007669"/>
    <property type="project" value="InterPro"/>
</dbReference>
<gene>
    <name evidence="3" type="ORF">NEOLEDRAFT_1057767</name>
</gene>
<reference evidence="3 4" key="1">
    <citation type="journal article" date="2016" name="Mol. Biol. Evol.">
        <title>Comparative Genomics of Early-Diverging Mushroom-Forming Fungi Provides Insights into the Origins of Lignocellulose Decay Capabilities.</title>
        <authorList>
            <person name="Nagy L.G."/>
            <person name="Riley R."/>
            <person name="Tritt A."/>
            <person name="Adam C."/>
            <person name="Daum C."/>
            <person name="Floudas D."/>
            <person name="Sun H."/>
            <person name="Yadav J.S."/>
            <person name="Pangilinan J."/>
            <person name="Larsson K.H."/>
            <person name="Matsuura K."/>
            <person name="Barry K."/>
            <person name="Labutti K."/>
            <person name="Kuo R."/>
            <person name="Ohm R.A."/>
            <person name="Bhattacharya S.S."/>
            <person name="Shirouzu T."/>
            <person name="Yoshinaga Y."/>
            <person name="Martin F.M."/>
            <person name="Grigoriev I.V."/>
            <person name="Hibbett D.S."/>
        </authorList>
    </citation>
    <scope>NUCLEOTIDE SEQUENCE [LARGE SCALE GENOMIC DNA]</scope>
    <source>
        <strain evidence="3 4">HHB14362 ss-1</strain>
    </source>
</reference>
<dbReference type="GO" id="GO:0043386">
    <property type="term" value="P:mycotoxin biosynthetic process"/>
    <property type="evidence" value="ECO:0007669"/>
    <property type="project" value="InterPro"/>
</dbReference>
<dbReference type="Gene3D" id="3.30.559.30">
    <property type="entry name" value="Nonribosomal peptide synthetase, condensation domain"/>
    <property type="match status" value="1"/>
</dbReference>
<sequence>MATPPFPPFDQSRYAWRISYDDPAKHIREAQGGEILEDVWNRFLYGEQKLFLAVDLQLSSPISTTNFLSRAKEAWIEIRFYVPTVGGSTEQAKDGTSLVTYRAIKDQAEATAWANHTVRLFEGSTDMDAARVEIGKLTIPEPTGEQTFIYIVPRSETSYGVILFTHHTPFDGAGTKIVMNRYIRSLAQHIDNPFLAQSQQFHWGEEVKNLLPAVPQILGPAEATEGDDYQKTLGAVMGSLISGARSRYGFREHIPNFGPGATRRIAYSFPIEDSLKLFQASRDLGFTINHIAHAAICLVCLYDNPPTASTSSDAAFTFNGLVDARGRLAPQYTGKEGYPGYCLAMSSINIPISVATAISASGEKVQLLAVAEYIKTEYAKQRGFPCFLAVSSQEIDILVTGVKEGTATPSPPWMGPSYAGDGRGETYLDPEHGGATGKPTIKVLDYFTSLNKHDPGPFFRSFSWNNKYTLSADYNEAAMPAEAVKGFMQKWQDLITLIS</sequence>
<dbReference type="Proteomes" id="UP000076761">
    <property type="component" value="Unassembled WGS sequence"/>
</dbReference>
<organism evidence="3 4">
    <name type="scientific">Neolentinus lepideus HHB14362 ss-1</name>
    <dbReference type="NCBI Taxonomy" id="1314782"/>
    <lineage>
        <taxon>Eukaryota</taxon>
        <taxon>Fungi</taxon>
        <taxon>Dikarya</taxon>
        <taxon>Basidiomycota</taxon>
        <taxon>Agaricomycotina</taxon>
        <taxon>Agaricomycetes</taxon>
        <taxon>Gloeophyllales</taxon>
        <taxon>Gloeophyllaceae</taxon>
        <taxon>Neolentinus</taxon>
    </lineage>
</organism>